<dbReference type="SUPFAM" id="SSF51735">
    <property type="entry name" value="NAD(P)-binding Rossmann-fold domains"/>
    <property type="match status" value="1"/>
</dbReference>
<feature type="non-terminal residue" evidence="2">
    <location>
        <position position="1"/>
    </location>
</feature>
<comment type="caution">
    <text evidence="2">The sequence shown here is derived from an EMBL/GenBank/DDBJ whole genome shotgun (WGS) entry which is preliminary data.</text>
</comment>
<gene>
    <name evidence="2" type="ORF">JXQ802_LOCUS46347</name>
    <name evidence="1" type="ORF">PYM288_LOCUS30581</name>
</gene>
<evidence type="ECO:0000313" key="2">
    <source>
        <dbReference type="EMBL" id="CAF1582310.1"/>
    </source>
</evidence>
<protein>
    <submittedName>
        <fullName evidence="2">Uncharacterized protein</fullName>
    </submittedName>
</protein>
<accession>A0A815ZAH8</accession>
<evidence type="ECO:0000313" key="1">
    <source>
        <dbReference type="EMBL" id="CAF1314401.1"/>
    </source>
</evidence>
<sequence>DGCLDRALAIIFAHEARCLALLDIQKKPLDDLKNSLELIYDKGHCYIYTYRCDLRFILFIPKITKDLLGEMISRSYGHIVNVVSSRALRENAFSSFYSSSTAALFIHLRYKTAQSKNDGYKFSLTITDNNGIKLKPNLPINLSKTGQMKMHQSKMLNTFFMKILNNEEESDDEDDDKDISF</sequence>
<dbReference type="InterPro" id="IPR036291">
    <property type="entry name" value="NAD(P)-bd_dom_sf"/>
</dbReference>
<organism evidence="2 3">
    <name type="scientific">Rotaria sordida</name>
    <dbReference type="NCBI Taxonomy" id="392033"/>
    <lineage>
        <taxon>Eukaryota</taxon>
        <taxon>Metazoa</taxon>
        <taxon>Spiralia</taxon>
        <taxon>Gnathifera</taxon>
        <taxon>Rotifera</taxon>
        <taxon>Eurotatoria</taxon>
        <taxon>Bdelloidea</taxon>
        <taxon>Philodinida</taxon>
        <taxon>Philodinidae</taxon>
        <taxon>Rotaria</taxon>
    </lineage>
</organism>
<dbReference type="AlphaFoldDB" id="A0A815ZAH8"/>
<dbReference type="EMBL" id="CAJNOL010004159">
    <property type="protein sequence ID" value="CAF1582310.1"/>
    <property type="molecule type" value="Genomic_DNA"/>
</dbReference>
<dbReference type="Proteomes" id="UP000663854">
    <property type="component" value="Unassembled WGS sequence"/>
</dbReference>
<evidence type="ECO:0000313" key="3">
    <source>
        <dbReference type="Proteomes" id="UP000663870"/>
    </source>
</evidence>
<keyword evidence="3" id="KW-1185">Reference proteome</keyword>
<name>A0A815ZAH8_9BILA</name>
<reference evidence="2" key="1">
    <citation type="submission" date="2021-02" db="EMBL/GenBank/DDBJ databases">
        <authorList>
            <person name="Nowell W R."/>
        </authorList>
    </citation>
    <scope>NUCLEOTIDE SEQUENCE</scope>
</reference>
<dbReference type="EMBL" id="CAJNOH010002882">
    <property type="protein sequence ID" value="CAF1314401.1"/>
    <property type="molecule type" value="Genomic_DNA"/>
</dbReference>
<dbReference type="Proteomes" id="UP000663870">
    <property type="component" value="Unassembled WGS sequence"/>
</dbReference>
<proteinExistence type="predicted"/>